<dbReference type="PANTHER" id="PTHR46743:SF2">
    <property type="entry name" value="TEICHOIC ACIDS EXPORT ATP-BINDING PROTEIN TAGH"/>
    <property type="match status" value="1"/>
</dbReference>
<dbReference type="RefSeq" id="WP_182955896.1">
    <property type="nucleotide sequence ID" value="NZ_JABEQM010000003.1"/>
</dbReference>
<dbReference type="GO" id="GO:0016887">
    <property type="term" value="F:ATP hydrolysis activity"/>
    <property type="evidence" value="ECO:0007669"/>
    <property type="project" value="InterPro"/>
</dbReference>
<dbReference type="InterPro" id="IPR050683">
    <property type="entry name" value="Bact_Polysacc_Export_ATP-bd"/>
</dbReference>
<evidence type="ECO:0000259" key="1">
    <source>
        <dbReference type="PROSITE" id="PS50893"/>
    </source>
</evidence>
<dbReference type="AlphaFoldDB" id="A0A7W4K6D4"/>
<dbReference type="PANTHER" id="PTHR46743">
    <property type="entry name" value="TEICHOIC ACIDS EXPORT ATP-BINDING PROTEIN TAGH"/>
    <property type="match status" value="1"/>
</dbReference>
<name>A0A7W4K6D4_9PROT</name>
<dbReference type="InterPro" id="IPR027417">
    <property type="entry name" value="P-loop_NTPase"/>
</dbReference>
<dbReference type="EMBL" id="JABEQM010000003">
    <property type="protein sequence ID" value="MBB2201123.1"/>
    <property type="molecule type" value="Genomic_DNA"/>
</dbReference>
<dbReference type="SUPFAM" id="SSF52540">
    <property type="entry name" value="P-loop containing nucleoside triphosphate hydrolases"/>
    <property type="match status" value="1"/>
</dbReference>
<dbReference type="PROSITE" id="PS50893">
    <property type="entry name" value="ABC_TRANSPORTER_2"/>
    <property type="match status" value="1"/>
</dbReference>
<gene>
    <name evidence="2" type="ORF">HLH28_05930</name>
</gene>
<evidence type="ECO:0000313" key="3">
    <source>
        <dbReference type="Proteomes" id="UP000578030"/>
    </source>
</evidence>
<dbReference type="GO" id="GO:0005524">
    <property type="term" value="F:ATP binding"/>
    <property type="evidence" value="ECO:0007669"/>
    <property type="project" value="UniProtKB-KW"/>
</dbReference>
<comment type="caution">
    <text evidence="2">The sequence shown here is derived from an EMBL/GenBank/DDBJ whole genome shotgun (WGS) entry which is preliminary data.</text>
</comment>
<keyword evidence="2" id="KW-0547">Nucleotide-binding</keyword>
<dbReference type="Proteomes" id="UP000578030">
    <property type="component" value="Unassembled WGS sequence"/>
</dbReference>
<reference evidence="2 3" key="1">
    <citation type="submission" date="2020-04" db="EMBL/GenBank/DDBJ databases">
        <title>Description of novel Gluconacetobacter.</title>
        <authorList>
            <person name="Sombolestani A."/>
        </authorList>
    </citation>
    <scope>NUCLEOTIDE SEQUENCE [LARGE SCALE GENOMIC DNA]</scope>
    <source>
        <strain evidence="2 3">LMG 27802</strain>
    </source>
</reference>
<sequence length="220" mass="24337">MILLEDVSVSFRKGRARRDVLVNLCGSFERNGGIVGILGQREAGKTTLINLLAGNLTPQAGKLTCHGSVSWVLSSHRPLLPTMTVRANIRFIAMLYSASVHGLMRDVADLADLHDVMDLRLNTLSRDIQSRLVYCLGLCLRFDYYLADEAIVIGDNAFREKMTGYLAATASERTVILVSRSPAAIKKHCERAYVLHDGQLLSFDRTTQAIRAFKALDDAK</sequence>
<dbReference type="Pfam" id="PF00005">
    <property type="entry name" value="ABC_tran"/>
    <property type="match status" value="1"/>
</dbReference>
<dbReference type="InterPro" id="IPR003439">
    <property type="entry name" value="ABC_transporter-like_ATP-bd"/>
</dbReference>
<proteinExistence type="predicted"/>
<feature type="domain" description="ABC transporter" evidence="1">
    <location>
        <begin position="2"/>
        <end position="219"/>
    </location>
</feature>
<keyword evidence="2" id="KW-0067">ATP-binding</keyword>
<dbReference type="Gene3D" id="3.40.50.300">
    <property type="entry name" value="P-loop containing nucleotide triphosphate hydrolases"/>
    <property type="match status" value="1"/>
</dbReference>
<accession>A0A7W4K6D4</accession>
<keyword evidence="3" id="KW-1185">Reference proteome</keyword>
<protein>
    <submittedName>
        <fullName evidence="2">ATP-binding cassette domain-containing protein</fullName>
    </submittedName>
</protein>
<organism evidence="2 3">
    <name type="scientific">Gluconacetobacter tumulisoli</name>
    <dbReference type="NCBI Taxonomy" id="1286189"/>
    <lineage>
        <taxon>Bacteria</taxon>
        <taxon>Pseudomonadati</taxon>
        <taxon>Pseudomonadota</taxon>
        <taxon>Alphaproteobacteria</taxon>
        <taxon>Acetobacterales</taxon>
        <taxon>Acetobacteraceae</taxon>
        <taxon>Gluconacetobacter</taxon>
    </lineage>
</organism>
<evidence type="ECO:0000313" key="2">
    <source>
        <dbReference type="EMBL" id="MBB2201123.1"/>
    </source>
</evidence>